<sequence>MYRFHVPGMTCGGCARAITNAILEVDPAAEVSAEPSTHAVTVWSWMDEAVIVAALVDAGYRPEQPGQTSHS</sequence>
<feature type="domain" description="HMA" evidence="1">
    <location>
        <begin position="1"/>
        <end position="63"/>
    </location>
</feature>
<dbReference type="SUPFAM" id="SSF55008">
    <property type="entry name" value="HMA, heavy metal-associated domain"/>
    <property type="match status" value="1"/>
</dbReference>
<dbReference type="EMBL" id="MPSB01000009">
    <property type="protein sequence ID" value="ONF95734.1"/>
    <property type="molecule type" value="Genomic_DNA"/>
</dbReference>
<dbReference type="PROSITE" id="PS50846">
    <property type="entry name" value="HMA_2"/>
    <property type="match status" value="1"/>
</dbReference>
<dbReference type="InterPro" id="IPR036163">
    <property type="entry name" value="HMA_dom_sf"/>
</dbReference>
<evidence type="ECO:0000259" key="1">
    <source>
        <dbReference type="PROSITE" id="PS50846"/>
    </source>
</evidence>
<dbReference type="STRING" id="1915074.SPHI_21720"/>
<evidence type="ECO:0000313" key="2">
    <source>
        <dbReference type="EMBL" id="ONF95734.1"/>
    </source>
</evidence>
<dbReference type="Gene3D" id="3.30.70.100">
    <property type="match status" value="1"/>
</dbReference>
<dbReference type="Pfam" id="PF00403">
    <property type="entry name" value="HMA"/>
    <property type="match status" value="1"/>
</dbReference>
<dbReference type="GO" id="GO:0046872">
    <property type="term" value="F:metal ion binding"/>
    <property type="evidence" value="ECO:0007669"/>
    <property type="project" value="InterPro"/>
</dbReference>
<name>A0A1V2EUB6_9SPHN</name>
<dbReference type="Proteomes" id="UP000188729">
    <property type="component" value="Unassembled WGS sequence"/>
</dbReference>
<dbReference type="CDD" id="cd00371">
    <property type="entry name" value="HMA"/>
    <property type="match status" value="1"/>
</dbReference>
<gene>
    <name evidence="2" type="ORF">SPHI_21720</name>
</gene>
<keyword evidence="3" id="KW-1185">Reference proteome</keyword>
<protein>
    <submittedName>
        <fullName evidence="2">Heavy-metal-associated domain protein</fullName>
    </submittedName>
</protein>
<comment type="caution">
    <text evidence="2">The sequence shown here is derived from an EMBL/GenBank/DDBJ whole genome shotgun (WGS) entry which is preliminary data.</text>
</comment>
<evidence type="ECO:0000313" key="3">
    <source>
        <dbReference type="Proteomes" id="UP000188729"/>
    </source>
</evidence>
<reference evidence="2 3" key="1">
    <citation type="submission" date="2016-11" db="EMBL/GenBank/DDBJ databases">
        <title>Genome sequence of Sphingomonas jeddahensis G39.</title>
        <authorList>
            <person name="Poehlein A."/>
            <person name="Wuebbeler J.H."/>
            <person name="Steinbuechel A."/>
            <person name="Daniel R."/>
        </authorList>
    </citation>
    <scope>NUCLEOTIDE SEQUENCE [LARGE SCALE GENOMIC DNA]</scope>
    <source>
        <strain evidence="2 3">G39</strain>
    </source>
</reference>
<dbReference type="InterPro" id="IPR006121">
    <property type="entry name" value="HMA_dom"/>
</dbReference>
<proteinExistence type="predicted"/>
<dbReference type="RefSeq" id="WP_076744944.1">
    <property type="nucleotide sequence ID" value="NZ_MPSB01000009.1"/>
</dbReference>
<organism evidence="2 3">
    <name type="scientific">Sphingomonas jeddahensis</name>
    <dbReference type="NCBI Taxonomy" id="1915074"/>
    <lineage>
        <taxon>Bacteria</taxon>
        <taxon>Pseudomonadati</taxon>
        <taxon>Pseudomonadota</taxon>
        <taxon>Alphaproteobacteria</taxon>
        <taxon>Sphingomonadales</taxon>
        <taxon>Sphingomonadaceae</taxon>
        <taxon>Sphingomonas</taxon>
    </lineage>
</organism>
<accession>A0A1V2EUB6</accession>
<dbReference type="OrthoDB" id="9801832at2"/>
<dbReference type="AlphaFoldDB" id="A0A1V2EUB6"/>